<comment type="caution">
    <text evidence="1">The sequence shown here is derived from an EMBL/GenBank/DDBJ whole genome shotgun (WGS) entry which is preliminary data.</text>
</comment>
<protein>
    <submittedName>
        <fullName evidence="1">Uncharacterized protein</fullName>
    </submittedName>
</protein>
<dbReference type="Proteomes" id="UP000238479">
    <property type="component" value="Chromosome 2"/>
</dbReference>
<gene>
    <name evidence="1" type="ORF">RchiOBHm_Chr2g0168011</name>
</gene>
<evidence type="ECO:0000313" key="2">
    <source>
        <dbReference type="Proteomes" id="UP000238479"/>
    </source>
</evidence>
<accession>A0A2P6S4H6</accession>
<dbReference type="EMBL" id="PDCK01000040">
    <property type="protein sequence ID" value="PRQ53576.1"/>
    <property type="molecule type" value="Genomic_DNA"/>
</dbReference>
<reference evidence="1 2" key="1">
    <citation type="journal article" date="2018" name="Nat. Genet.">
        <title>The Rosa genome provides new insights in the design of modern roses.</title>
        <authorList>
            <person name="Bendahmane M."/>
        </authorList>
    </citation>
    <scope>NUCLEOTIDE SEQUENCE [LARGE SCALE GENOMIC DNA]</scope>
    <source>
        <strain evidence="2">cv. Old Blush</strain>
    </source>
</reference>
<sequence>MQRQLLQLSWASKLDVDCIQEMSLELMLHKIMNLSIRFFKHMLHKMEIGLLVLQHYLWVRIEHNLV</sequence>
<organism evidence="1 2">
    <name type="scientific">Rosa chinensis</name>
    <name type="common">China rose</name>
    <dbReference type="NCBI Taxonomy" id="74649"/>
    <lineage>
        <taxon>Eukaryota</taxon>
        <taxon>Viridiplantae</taxon>
        <taxon>Streptophyta</taxon>
        <taxon>Embryophyta</taxon>
        <taxon>Tracheophyta</taxon>
        <taxon>Spermatophyta</taxon>
        <taxon>Magnoliopsida</taxon>
        <taxon>eudicotyledons</taxon>
        <taxon>Gunneridae</taxon>
        <taxon>Pentapetalae</taxon>
        <taxon>rosids</taxon>
        <taxon>fabids</taxon>
        <taxon>Rosales</taxon>
        <taxon>Rosaceae</taxon>
        <taxon>Rosoideae</taxon>
        <taxon>Rosoideae incertae sedis</taxon>
        <taxon>Rosa</taxon>
    </lineage>
</organism>
<evidence type="ECO:0000313" key="1">
    <source>
        <dbReference type="EMBL" id="PRQ53576.1"/>
    </source>
</evidence>
<dbReference type="Gramene" id="PRQ53576">
    <property type="protein sequence ID" value="PRQ53576"/>
    <property type="gene ID" value="RchiOBHm_Chr2g0168011"/>
</dbReference>
<proteinExistence type="predicted"/>
<keyword evidence="2" id="KW-1185">Reference proteome</keyword>
<dbReference type="AlphaFoldDB" id="A0A2P6S4H6"/>
<name>A0A2P6S4H6_ROSCH</name>